<organism evidence="5 6">
    <name type="scientific">Pelagicoccus mobilis</name>
    <dbReference type="NCBI Taxonomy" id="415221"/>
    <lineage>
        <taxon>Bacteria</taxon>
        <taxon>Pseudomonadati</taxon>
        <taxon>Verrucomicrobiota</taxon>
        <taxon>Opitutia</taxon>
        <taxon>Puniceicoccales</taxon>
        <taxon>Pelagicoccaceae</taxon>
        <taxon>Pelagicoccus</taxon>
    </lineage>
</organism>
<dbReference type="InterPro" id="IPR049046">
    <property type="entry name" value="Beta-AFase-like_GH127_middle"/>
</dbReference>
<dbReference type="GO" id="GO:0016787">
    <property type="term" value="F:hydrolase activity"/>
    <property type="evidence" value="ECO:0007669"/>
    <property type="project" value="UniProtKB-KW"/>
</dbReference>
<dbReference type="AlphaFoldDB" id="A0A934RT92"/>
<keyword evidence="5" id="KW-0378">Hydrolase</keyword>
<comment type="caution">
    <text evidence="5">The sequence shown here is derived from an EMBL/GenBank/DDBJ whole genome shotgun (WGS) entry which is preliminary data.</text>
</comment>
<dbReference type="EMBL" id="JAENIL010000005">
    <property type="protein sequence ID" value="MBK1875966.1"/>
    <property type="molecule type" value="Genomic_DNA"/>
</dbReference>
<dbReference type="SUPFAM" id="SSF48208">
    <property type="entry name" value="Six-hairpin glycosidases"/>
    <property type="match status" value="1"/>
</dbReference>
<dbReference type="InterPro" id="IPR012878">
    <property type="entry name" value="Beta-AFase-like_GH127_cat"/>
</dbReference>
<evidence type="ECO:0000313" key="6">
    <source>
        <dbReference type="Proteomes" id="UP000617628"/>
    </source>
</evidence>
<feature type="signal peptide" evidence="1">
    <location>
        <begin position="1"/>
        <end position="18"/>
    </location>
</feature>
<dbReference type="Proteomes" id="UP000617628">
    <property type="component" value="Unassembled WGS sequence"/>
</dbReference>
<evidence type="ECO:0000256" key="1">
    <source>
        <dbReference type="SAM" id="SignalP"/>
    </source>
</evidence>
<evidence type="ECO:0000259" key="4">
    <source>
        <dbReference type="Pfam" id="PF20737"/>
    </source>
</evidence>
<feature type="domain" description="Non-reducing end beta-L-arabinofuranosidase-like GH127 C-terminal" evidence="4">
    <location>
        <begin position="552"/>
        <end position="665"/>
    </location>
</feature>
<dbReference type="InterPro" id="IPR049174">
    <property type="entry name" value="Beta-AFase-like"/>
</dbReference>
<sequence>MKLSLFVTLGLILSQVVAAQEHGIADNAESPHVKLRSINIGDCVWTEGFWADKFKLAEEVMVPHMGEILKGDIGGAYNNFKIAAGLQEGEHFGTNWHDGDFYKWMEAATYIYAVNKDPKILADLDEIIEVIATAQESDGYLHTKNQIKGIERFSNRQLHEMYNAGHLFYAACIHNRVTGQSNFLDIAIKHADFLYKTFVPCPPELARIGFNQTNIIGLVELYRTTKDKRYLTLAQHFIDNRGVNKNDGTEAVSHHTKGDMAQDRTPFRKEKHAEGHAVLGMYLYSGAADVYAETGEKALLRSLDHIWHDVVDRKMYVTGAIGQTHHGASSHVDFVHEAFIDEYMMPNATAYNETCANVCNAMFNWRMMGLKGESKYGDIIELVLYNSALSGISSEGTHYFYTNPLRRTASQHLGKTDYATRTPYIPCFCCPPNLVRTIAKLSGWAYSLSDNGVAVNLYGGNKLDTKLLDGSPIKLKQDSRYPWNGSVRIEIEDCKAEAFDVQLRVPQWANGATLKVNGKKVKAVVEPGQFAVLKRKWKKGDVIKLELPIETKLLAGHQRIEEVRNQVAIKRGPVVYCLETSDLPKGTGVLDVYLPADLELDAEYKADFLGGMTTLSGQALLDTSDKSDRMYYEFRKPALEAIETKFIPYFAWSNRGECEMSVWLPLAWDR</sequence>
<dbReference type="InterPro" id="IPR008928">
    <property type="entry name" value="6-hairpin_glycosidase_sf"/>
</dbReference>
<proteinExistence type="predicted"/>
<dbReference type="Pfam" id="PF20737">
    <property type="entry name" value="Glyco_hydro127C"/>
    <property type="match status" value="1"/>
</dbReference>
<dbReference type="Gene3D" id="1.50.10.20">
    <property type="match status" value="1"/>
</dbReference>
<gene>
    <name evidence="5" type="ORF">JIN87_03740</name>
</gene>
<dbReference type="PANTHER" id="PTHR43465">
    <property type="entry name" value="DUF1680 DOMAIN PROTEIN (AFU_ORTHOLOGUE AFUA_1G08910)"/>
    <property type="match status" value="1"/>
</dbReference>
<evidence type="ECO:0000259" key="2">
    <source>
        <dbReference type="Pfam" id="PF07944"/>
    </source>
</evidence>
<dbReference type="PANTHER" id="PTHR43465:SF1">
    <property type="entry name" value="NON-REDUCING END BETA-L-ARABINOFURANOSIDASE"/>
    <property type="match status" value="1"/>
</dbReference>
<keyword evidence="1" id="KW-0732">Signal</keyword>
<feature type="domain" description="Non-reducing end beta-L-arabinofuranosidase-like GH127 catalytic" evidence="2">
    <location>
        <begin position="45"/>
        <end position="442"/>
    </location>
</feature>
<dbReference type="InterPro" id="IPR049049">
    <property type="entry name" value="Beta-AFase-like_GH127_C"/>
</dbReference>
<accession>A0A934RT92</accession>
<feature type="chain" id="PRO_5038072516" evidence="1">
    <location>
        <begin position="19"/>
        <end position="670"/>
    </location>
</feature>
<dbReference type="Pfam" id="PF20736">
    <property type="entry name" value="Glyco_hydro127M"/>
    <property type="match status" value="1"/>
</dbReference>
<name>A0A934RT92_9BACT</name>
<protein>
    <submittedName>
        <fullName evidence="5">Glycoside hydrolase family 127 protein</fullName>
    </submittedName>
</protein>
<evidence type="ECO:0000259" key="3">
    <source>
        <dbReference type="Pfam" id="PF20736"/>
    </source>
</evidence>
<evidence type="ECO:0000313" key="5">
    <source>
        <dbReference type="EMBL" id="MBK1875966.1"/>
    </source>
</evidence>
<dbReference type="RefSeq" id="WP_200354182.1">
    <property type="nucleotide sequence ID" value="NZ_JAENIL010000005.1"/>
</dbReference>
<dbReference type="GO" id="GO:0005975">
    <property type="term" value="P:carbohydrate metabolic process"/>
    <property type="evidence" value="ECO:0007669"/>
    <property type="project" value="InterPro"/>
</dbReference>
<keyword evidence="6" id="KW-1185">Reference proteome</keyword>
<feature type="domain" description="Non-reducing end beta-L-arabinofuranosidase-like GH127 middle" evidence="3">
    <location>
        <begin position="453"/>
        <end position="549"/>
    </location>
</feature>
<reference evidence="5" key="1">
    <citation type="submission" date="2021-01" db="EMBL/GenBank/DDBJ databases">
        <title>Modified the classification status of verrucomicrobia.</title>
        <authorList>
            <person name="Feng X."/>
        </authorList>
    </citation>
    <scope>NUCLEOTIDE SEQUENCE</scope>
    <source>
        <strain evidence="5">KCTC 13126</strain>
    </source>
</reference>
<dbReference type="Pfam" id="PF07944">
    <property type="entry name" value="Beta-AFase-like_GH127_cat"/>
    <property type="match status" value="1"/>
</dbReference>